<dbReference type="Gene3D" id="1.10.287.470">
    <property type="entry name" value="Helix hairpin bin"/>
    <property type="match status" value="1"/>
</dbReference>
<dbReference type="InterPro" id="IPR006143">
    <property type="entry name" value="RND_pump_MFP"/>
</dbReference>
<dbReference type="Gene3D" id="2.40.30.170">
    <property type="match status" value="1"/>
</dbReference>
<dbReference type="SUPFAM" id="SSF111369">
    <property type="entry name" value="HlyD-like secretion proteins"/>
    <property type="match status" value="1"/>
</dbReference>
<dbReference type="InterPro" id="IPR058647">
    <property type="entry name" value="BSH_CzcB-like"/>
</dbReference>
<organism evidence="4 5">
    <name type="scientific">Gallaecimonas pentaromativorans</name>
    <dbReference type="NCBI Taxonomy" id="584787"/>
    <lineage>
        <taxon>Bacteria</taxon>
        <taxon>Pseudomonadati</taxon>
        <taxon>Pseudomonadota</taxon>
        <taxon>Gammaproteobacteria</taxon>
        <taxon>Enterobacterales</taxon>
        <taxon>Gallaecimonadaceae</taxon>
        <taxon>Gallaecimonas</taxon>
    </lineage>
</organism>
<dbReference type="STRING" id="584787.GCA_001247655_02332"/>
<dbReference type="Gene3D" id="2.40.50.100">
    <property type="match status" value="1"/>
</dbReference>
<proteinExistence type="inferred from homology"/>
<feature type="domain" description="CzcB-like barrel-sandwich hybrid" evidence="3">
    <location>
        <begin position="43"/>
        <end position="178"/>
    </location>
</feature>
<reference evidence="4 5" key="1">
    <citation type="submission" date="2018-11" db="EMBL/GenBank/DDBJ databases">
        <title>Genomic Encyclopedia of Type Strains, Phase IV (KMG-IV): sequencing the most valuable type-strain genomes for metagenomic binning, comparative biology and taxonomic classification.</title>
        <authorList>
            <person name="Goeker M."/>
        </authorList>
    </citation>
    <scope>NUCLEOTIDE SEQUENCE [LARGE SCALE GENOMIC DNA]</scope>
    <source>
        <strain evidence="4 5">DSM 21945</strain>
    </source>
</reference>
<evidence type="ECO:0000256" key="2">
    <source>
        <dbReference type="SAM" id="SignalP"/>
    </source>
</evidence>
<gene>
    <name evidence="4" type="ORF">EDC28_102373</name>
</gene>
<dbReference type="Pfam" id="PF25973">
    <property type="entry name" value="BSH_CzcB"/>
    <property type="match status" value="1"/>
</dbReference>
<feature type="signal peptide" evidence="2">
    <location>
        <begin position="1"/>
        <end position="16"/>
    </location>
</feature>
<accession>A0A3N1PDG8</accession>
<dbReference type="RefSeq" id="WP_123420821.1">
    <property type="nucleotide sequence ID" value="NZ_JBLXEP010000005.1"/>
</dbReference>
<dbReference type="PANTHER" id="PTHR30469:SF18">
    <property type="entry name" value="RESISTANCE-NODULATION-CELL DIVISION (RND) EFFLUX MEMBRANE FUSION PROTEIN-RELATED"/>
    <property type="match status" value="1"/>
</dbReference>
<comment type="caution">
    <text evidence="4">The sequence shown here is derived from an EMBL/GenBank/DDBJ whole genome shotgun (WGS) entry which is preliminary data.</text>
</comment>
<dbReference type="Gene3D" id="2.40.420.20">
    <property type="match status" value="1"/>
</dbReference>
<dbReference type="NCBIfam" id="TIGR01730">
    <property type="entry name" value="RND_mfp"/>
    <property type="match status" value="1"/>
</dbReference>
<keyword evidence="5" id="KW-1185">Reference proteome</keyword>
<keyword evidence="2" id="KW-0732">Signal</keyword>
<dbReference type="EMBL" id="RJUL01000002">
    <property type="protein sequence ID" value="ROQ29994.1"/>
    <property type="molecule type" value="Genomic_DNA"/>
</dbReference>
<dbReference type="Proteomes" id="UP000268033">
    <property type="component" value="Unassembled WGS sequence"/>
</dbReference>
<dbReference type="GO" id="GO:1990281">
    <property type="term" value="C:efflux pump complex"/>
    <property type="evidence" value="ECO:0007669"/>
    <property type="project" value="TreeGrafter"/>
</dbReference>
<protein>
    <submittedName>
        <fullName evidence="4">RND family efflux transporter MFP subunit</fullName>
    </submittedName>
</protein>
<dbReference type="PANTHER" id="PTHR30469">
    <property type="entry name" value="MULTIDRUG RESISTANCE PROTEIN MDTA"/>
    <property type="match status" value="1"/>
</dbReference>
<evidence type="ECO:0000313" key="5">
    <source>
        <dbReference type="Proteomes" id="UP000268033"/>
    </source>
</evidence>
<evidence type="ECO:0000256" key="1">
    <source>
        <dbReference type="ARBA" id="ARBA00009477"/>
    </source>
</evidence>
<evidence type="ECO:0000259" key="3">
    <source>
        <dbReference type="Pfam" id="PF25973"/>
    </source>
</evidence>
<feature type="chain" id="PRO_5018207025" evidence="2">
    <location>
        <begin position="17"/>
        <end position="312"/>
    </location>
</feature>
<dbReference type="GO" id="GO:0015562">
    <property type="term" value="F:efflux transmembrane transporter activity"/>
    <property type="evidence" value="ECO:0007669"/>
    <property type="project" value="TreeGrafter"/>
</dbReference>
<evidence type="ECO:0000313" key="4">
    <source>
        <dbReference type="EMBL" id="ROQ29994.1"/>
    </source>
</evidence>
<name>A0A3N1PDG8_9GAMM</name>
<comment type="similarity">
    <text evidence="1">Belongs to the membrane fusion protein (MFP) (TC 8.A.1) family.</text>
</comment>
<sequence>MLRYLLLLAMALPAFAQTQTLTLTEQPLPELLQLQGLVEARNSATVSAQTSGRVAEVRVDVGDTVAAGDVIVRINSIEQSQALDRANANLAASLANQVQAEGDWQRVSSLVARKLLPKADLDRARSARDNADAAVKAAKAAAATASEQLSYTAIRAPYGGVVSARLVEPGELVQPGTALMSGFDPATLRVHVELPQQLAASARQFGWARVAGKVPTALLFFPTADSLSGTVRLRLALAADTQALPGQWLAVSVKVGEHQGLLVPKDFIVQQGELTLVKMQDGSWRAVRLGGTFGEEVEVLSGLAGGEVIVHG</sequence>
<dbReference type="AlphaFoldDB" id="A0A3N1PDG8"/>